<proteinExistence type="predicted"/>
<keyword evidence="2" id="KW-1185">Reference proteome</keyword>
<sequence length="101" mass="11233">MAVQKINAAIRHLDWDAARRALLRDDDISEPEPIKVCSVSANDWNRYVRSDEYQKVEVHGMEDGTVWLVKYGWSIHGSSMSVALVKATGTFGNHLLPHGGG</sequence>
<evidence type="ECO:0000313" key="1">
    <source>
        <dbReference type="EMBL" id="GMF32566.1"/>
    </source>
</evidence>
<evidence type="ECO:0000313" key="2">
    <source>
        <dbReference type="Proteomes" id="UP001165083"/>
    </source>
</evidence>
<accession>A0A9W6X6I3</accession>
<dbReference type="Proteomes" id="UP001165083">
    <property type="component" value="Unassembled WGS sequence"/>
</dbReference>
<dbReference type="AlphaFoldDB" id="A0A9W6X6I3"/>
<comment type="caution">
    <text evidence="1">The sequence shown here is derived from an EMBL/GenBank/DDBJ whole genome shotgun (WGS) entry which is preliminary data.</text>
</comment>
<name>A0A9W6X6I3_9STRA</name>
<organism evidence="1 2">
    <name type="scientific">Phytophthora lilii</name>
    <dbReference type="NCBI Taxonomy" id="2077276"/>
    <lineage>
        <taxon>Eukaryota</taxon>
        <taxon>Sar</taxon>
        <taxon>Stramenopiles</taxon>
        <taxon>Oomycota</taxon>
        <taxon>Peronosporomycetes</taxon>
        <taxon>Peronosporales</taxon>
        <taxon>Peronosporaceae</taxon>
        <taxon>Phytophthora</taxon>
    </lineage>
</organism>
<reference evidence="1" key="1">
    <citation type="submission" date="2023-04" db="EMBL/GenBank/DDBJ databases">
        <title>Phytophthora lilii NBRC 32176.</title>
        <authorList>
            <person name="Ichikawa N."/>
            <person name="Sato H."/>
            <person name="Tonouchi N."/>
        </authorList>
    </citation>
    <scope>NUCLEOTIDE SEQUENCE</scope>
    <source>
        <strain evidence="1">NBRC 32176</strain>
    </source>
</reference>
<dbReference type="EMBL" id="BSXW01000997">
    <property type="protein sequence ID" value="GMF32566.1"/>
    <property type="molecule type" value="Genomic_DNA"/>
</dbReference>
<gene>
    <name evidence="1" type="ORF">Plil01_001392300</name>
</gene>
<protein>
    <submittedName>
        <fullName evidence="1">Unnamed protein product</fullName>
    </submittedName>
</protein>